<evidence type="ECO:0000313" key="3">
    <source>
        <dbReference type="Proteomes" id="UP001501425"/>
    </source>
</evidence>
<keyword evidence="4" id="KW-1185">Reference proteome</keyword>
<sequence length="108" mass="12477">MGQRTLGGDDLSELRRRYRALVETELPRAARARGDWPVSEDHCFARIVLDDLFDDVWYDHVAGRPAYEHLSASELREAVETAERMLEAGRPLVDELNRRSLDRREADP</sequence>
<gene>
    <name evidence="2" type="ORF">ABNG02_08775</name>
    <name evidence="1" type="ORF">GCM10008994_06730</name>
</gene>
<evidence type="ECO:0000313" key="4">
    <source>
        <dbReference type="Proteomes" id="UP001567571"/>
    </source>
</evidence>
<dbReference type="RefSeq" id="WP_343776640.1">
    <property type="nucleotide sequence ID" value="NZ_BAAADQ010000002.1"/>
</dbReference>
<dbReference type="Proteomes" id="UP001567571">
    <property type="component" value="Unassembled WGS sequence"/>
</dbReference>
<comment type="caution">
    <text evidence="1">The sequence shown here is derived from an EMBL/GenBank/DDBJ whole genome shotgun (WGS) entry which is preliminary data.</text>
</comment>
<name>A0AAV3SQA8_9EURY</name>
<evidence type="ECO:0000313" key="2">
    <source>
        <dbReference type="EMBL" id="MEZ3167416.1"/>
    </source>
</evidence>
<dbReference type="Proteomes" id="UP001501425">
    <property type="component" value="Unassembled WGS sequence"/>
</dbReference>
<reference evidence="1" key="2">
    <citation type="submission" date="2023-12" db="EMBL/GenBank/DDBJ databases">
        <authorList>
            <person name="Sun Q."/>
            <person name="Inoue M."/>
        </authorList>
    </citation>
    <scope>NUCLEOTIDE SEQUENCE</scope>
    <source>
        <strain evidence="1">JCM 14265</strain>
    </source>
</reference>
<proteinExistence type="predicted"/>
<accession>A0AAV3SQA8</accession>
<evidence type="ECO:0008006" key="5">
    <source>
        <dbReference type="Google" id="ProtNLM"/>
    </source>
</evidence>
<organism evidence="1 3">
    <name type="scientific">Halorubrum ejinorense</name>
    <dbReference type="NCBI Taxonomy" id="425309"/>
    <lineage>
        <taxon>Archaea</taxon>
        <taxon>Methanobacteriati</taxon>
        <taxon>Methanobacteriota</taxon>
        <taxon>Stenosarchaea group</taxon>
        <taxon>Halobacteria</taxon>
        <taxon>Halobacteriales</taxon>
        <taxon>Haloferacaceae</taxon>
        <taxon>Halorubrum</taxon>
    </lineage>
</organism>
<protein>
    <recommendedName>
        <fullName evidence="5">GCN5-related N-acetyltransferase</fullName>
    </recommendedName>
</protein>
<dbReference type="EMBL" id="BAAADQ010000002">
    <property type="protein sequence ID" value="GAA0534499.1"/>
    <property type="molecule type" value="Genomic_DNA"/>
</dbReference>
<dbReference type="AlphaFoldDB" id="A0AAV3SQA8"/>
<reference evidence="1" key="1">
    <citation type="journal article" date="2014" name="Int. J. Syst. Evol. Microbiol.">
        <title>Complete genome sequence of Corynebacterium casei LMG S-19264T (=DSM 44701T), isolated from a smear-ripened cheese.</title>
        <authorList>
            <consortium name="US DOE Joint Genome Institute (JGI-PGF)"/>
            <person name="Walter F."/>
            <person name="Albersmeier A."/>
            <person name="Kalinowski J."/>
            <person name="Ruckert C."/>
        </authorList>
    </citation>
    <scope>NUCLEOTIDE SEQUENCE</scope>
    <source>
        <strain evidence="1">JCM 14265</strain>
    </source>
</reference>
<evidence type="ECO:0000313" key="1">
    <source>
        <dbReference type="EMBL" id="GAA0534499.1"/>
    </source>
</evidence>
<reference evidence="2 4" key="3">
    <citation type="submission" date="2024-06" db="EMBL/GenBank/DDBJ databases">
        <title>Halorubrum miltondacostae sp. nov., a potential PHA producer isolated from an inland solar saltern in Rio Maior, Portugal.</title>
        <authorList>
            <person name="Albuquerque L."/>
            <person name="Viver T."/>
            <person name="Barroso C."/>
            <person name="Claudino R."/>
            <person name="Galvan M."/>
            <person name="Simoes G."/>
            <person name="Lobo Da Cunha A."/>
            <person name="Egas C."/>
        </authorList>
    </citation>
    <scope>NUCLEOTIDE SEQUENCE [LARGE SCALE GENOMIC DNA]</scope>
    <source>
        <strain evidence="2 4">DSM 18646</strain>
    </source>
</reference>
<dbReference type="EMBL" id="JBEDNW010000004">
    <property type="protein sequence ID" value="MEZ3167416.1"/>
    <property type="molecule type" value="Genomic_DNA"/>
</dbReference>